<dbReference type="AlphaFoldDB" id="A0A0F9RQP9"/>
<proteinExistence type="predicted"/>
<comment type="caution">
    <text evidence="1">The sequence shown here is derived from an EMBL/GenBank/DDBJ whole genome shotgun (WGS) entry which is preliminary data.</text>
</comment>
<dbReference type="Gene3D" id="3.40.50.300">
    <property type="entry name" value="P-loop containing nucleotide triphosphate hydrolases"/>
    <property type="match status" value="1"/>
</dbReference>
<reference evidence="1" key="1">
    <citation type="journal article" date="2015" name="Nature">
        <title>Complex archaea that bridge the gap between prokaryotes and eukaryotes.</title>
        <authorList>
            <person name="Spang A."/>
            <person name="Saw J.H."/>
            <person name="Jorgensen S.L."/>
            <person name="Zaremba-Niedzwiedzka K."/>
            <person name="Martijn J."/>
            <person name="Lind A.E."/>
            <person name="van Eijk R."/>
            <person name="Schleper C."/>
            <person name="Guy L."/>
            <person name="Ettema T.J."/>
        </authorList>
    </citation>
    <scope>NUCLEOTIDE SEQUENCE</scope>
</reference>
<dbReference type="EMBL" id="LAZR01001030">
    <property type="protein sequence ID" value="KKN52192.1"/>
    <property type="molecule type" value="Genomic_DNA"/>
</dbReference>
<dbReference type="InterPro" id="IPR027417">
    <property type="entry name" value="P-loop_NTPase"/>
</dbReference>
<organism evidence="1">
    <name type="scientific">marine sediment metagenome</name>
    <dbReference type="NCBI Taxonomy" id="412755"/>
    <lineage>
        <taxon>unclassified sequences</taxon>
        <taxon>metagenomes</taxon>
        <taxon>ecological metagenomes</taxon>
    </lineage>
</organism>
<name>A0A0F9RQP9_9ZZZZ</name>
<dbReference type="Pfam" id="PF03237">
    <property type="entry name" value="Terminase_6N"/>
    <property type="match status" value="1"/>
</dbReference>
<accession>A0A0F9RQP9</accession>
<protein>
    <submittedName>
        <fullName evidence="1">Uncharacterized protein</fullName>
    </submittedName>
</protein>
<dbReference type="Gene3D" id="3.30.420.280">
    <property type="match status" value="1"/>
</dbReference>
<sequence length="409" mass="47574">MLLRRTYPELYRNHIQEIQKELKKDIYKYNDQKHIFTFINGSSLECGSCQYEGDVYNYLGAEYDHIGIDEASRFTKFQFNNFKTNLRSVRDDLKLQMYLGSNPGGVGHGWLKRLFMDKEYEEGEDPKEYKFIPAKVYDNTILMQKQPDYVRELETLPPDLKRAFLDGDWNVFAGQALRWKRDKHIIDKIPYPIEDCKRVIGYDWGYNAHGAAVFLAKTPDNHIFQYKEIYQNRKTPEEWATQLKYEIQARSVEAVILPHDCFAKQQGRDSIAEVFKRNGVGPIKRADSLSKNARTNGLALFHMYLDNAPDGIPYFQVLDTCVNTTRTLPELIYDENRSEDIDTDGEDHIYDAIRMVFLAWGKPKGRGGAVRPVGPEPERRQPTVIGGRVPALDVKKLFKKQKGRGWMYD</sequence>
<evidence type="ECO:0000313" key="1">
    <source>
        <dbReference type="EMBL" id="KKN52192.1"/>
    </source>
</evidence>
<gene>
    <name evidence="1" type="ORF">LCGC14_0615420</name>
</gene>